<evidence type="ECO:0000313" key="2">
    <source>
        <dbReference type="EMBL" id="CAA6801083.1"/>
    </source>
</evidence>
<dbReference type="GO" id="GO:0004076">
    <property type="term" value="F:biotin synthase activity"/>
    <property type="evidence" value="ECO:0007669"/>
    <property type="project" value="UniProtKB-EC"/>
</dbReference>
<evidence type="ECO:0000256" key="1">
    <source>
        <dbReference type="ARBA" id="ARBA00022485"/>
    </source>
</evidence>
<dbReference type="InterPro" id="IPR002684">
    <property type="entry name" value="Biotin_synth/BioAB"/>
</dbReference>
<dbReference type="PANTHER" id="PTHR22976:SF2">
    <property type="entry name" value="BIOTIN SYNTHASE, MITOCHONDRIAL"/>
    <property type="match status" value="1"/>
</dbReference>
<dbReference type="InterPro" id="IPR058240">
    <property type="entry name" value="rSAM_sf"/>
</dbReference>
<gene>
    <name evidence="2" type="ORF">HELGO_WM11030</name>
</gene>
<accession>A0A6S6S057</accession>
<dbReference type="EMBL" id="CACVAW010000004">
    <property type="protein sequence ID" value="CAA6801083.1"/>
    <property type="molecule type" value="Genomic_DNA"/>
</dbReference>
<proteinExistence type="predicted"/>
<sequence>MTQMTQMQKKIFLCAISNVSSGNCGEDCKFCTQSAYFDTDINKYKYKDENDVLNEAKLAYKNKSVGFCLV</sequence>
<dbReference type="Gene3D" id="3.20.20.70">
    <property type="entry name" value="Aldolase class I"/>
    <property type="match status" value="1"/>
</dbReference>
<feature type="non-terminal residue" evidence="2">
    <location>
        <position position="70"/>
    </location>
</feature>
<keyword evidence="1" id="KW-0004">4Fe-4S</keyword>
<keyword evidence="1" id="KW-0408">Iron</keyword>
<dbReference type="PANTHER" id="PTHR22976">
    <property type="entry name" value="BIOTIN SYNTHASE"/>
    <property type="match status" value="1"/>
</dbReference>
<keyword evidence="1" id="KW-0411">Iron-sulfur</keyword>
<dbReference type="AlphaFoldDB" id="A0A6S6S057"/>
<dbReference type="GO" id="GO:0051537">
    <property type="term" value="F:2 iron, 2 sulfur cluster binding"/>
    <property type="evidence" value="ECO:0007669"/>
    <property type="project" value="TreeGrafter"/>
</dbReference>
<keyword evidence="2" id="KW-0808">Transferase</keyword>
<dbReference type="SUPFAM" id="SSF102114">
    <property type="entry name" value="Radical SAM enzymes"/>
    <property type="match status" value="1"/>
</dbReference>
<name>A0A6S6S057_9BACT</name>
<protein>
    <submittedName>
        <fullName evidence="2">Biotin synthase (EC)</fullName>
        <ecNumber evidence="2">2.8.1.6</ecNumber>
    </submittedName>
</protein>
<dbReference type="GO" id="GO:0051539">
    <property type="term" value="F:4 iron, 4 sulfur cluster binding"/>
    <property type="evidence" value="ECO:0007669"/>
    <property type="project" value="UniProtKB-KW"/>
</dbReference>
<dbReference type="EC" id="2.8.1.6" evidence="2"/>
<reference evidence="2" key="1">
    <citation type="submission" date="2020-01" db="EMBL/GenBank/DDBJ databases">
        <authorList>
            <person name="Meier V. D."/>
            <person name="Meier V D."/>
        </authorList>
    </citation>
    <scope>NUCLEOTIDE SEQUENCE</scope>
    <source>
        <strain evidence="2">HLG_WM_MAG_12</strain>
    </source>
</reference>
<organism evidence="2">
    <name type="scientific">uncultured Campylobacterales bacterium</name>
    <dbReference type="NCBI Taxonomy" id="352960"/>
    <lineage>
        <taxon>Bacteria</taxon>
        <taxon>Pseudomonadati</taxon>
        <taxon>Campylobacterota</taxon>
        <taxon>Epsilonproteobacteria</taxon>
        <taxon>Campylobacterales</taxon>
        <taxon>environmental samples</taxon>
    </lineage>
</organism>
<dbReference type="InterPro" id="IPR013785">
    <property type="entry name" value="Aldolase_TIM"/>
</dbReference>
<keyword evidence="1" id="KW-0479">Metal-binding</keyword>
<dbReference type="GO" id="GO:0009102">
    <property type="term" value="P:biotin biosynthetic process"/>
    <property type="evidence" value="ECO:0007669"/>
    <property type="project" value="InterPro"/>
</dbReference>